<dbReference type="Gene3D" id="3.90.1200.10">
    <property type="match status" value="1"/>
</dbReference>
<dbReference type="AlphaFoldDB" id="A0A178FIA3"/>
<feature type="domain" description="Aminoglycoside phosphotransferase" evidence="1">
    <location>
        <begin position="64"/>
        <end position="323"/>
    </location>
</feature>
<dbReference type="PANTHER" id="PTHR36091">
    <property type="entry name" value="ALTERED INHERITANCE OF MITOCHONDRIA PROTEIN 9, MITOCHONDRIAL"/>
    <property type="match status" value="1"/>
</dbReference>
<dbReference type="EMBL" id="LHPN01000005">
    <property type="protein sequence ID" value="OAL71744.1"/>
    <property type="molecule type" value="Genomic_DNA"/>
</dbReference>
<dbReference type="CDD" id="cd05120">
    <property type="entry name" value="APH_ChoK_like"/>
    <property type="match status" value="1"/>
</dbReference>
<keyword evidence="2" id="KW-0808">Transferase</keyword>
<proteinExistence type="predicted"/>
<dbReference type="Proteomes" id="UP000243519">
    <property type="component" value="Unassembled WGS sequence"/>
</dbReference>
<dbReference type="PANTHER" id="PTHR36091:SF2">
    <property type="entry name" value="AMINOGLYCOSIDE PHOSPHOTRANSFERASE DOMAIN-CONTAINING PROTEIN"/>
    <property type="match status" value="1"/>
</dbReference>
<keyword evidence="3" id="KW-1185">Reference proteome</keyword>
<protein>
    <submittedName>
        <fullName evidence="2">Phosphotransferase</fullName>
    </submittedName>
</protein>
<dbReference type="OrthoDB" id="10003767at2759"/>
<dbReference type="GO" id="GO:0016740">
    <property type="term" value="F:transferase activity"/>
    <property type="evidence" value="ECO:0007669"/>
    <property type="project" value="UniProtKB-KW"/>
</dbReference>
<evidence type="ECO:0000313" key="2">
    <source>
        <dbReference type="EMBL" id="OAL71744.1"/>
    </source>
</evidence>
<name>A0A178FIA3_TRIVO</name>
<dbReference type="InterPro" id="IPR051035">
    <property type="entry name" value="Mito_inheritance_9"/>
</dbReference>
<dbReference type="InterPro" id="IPR002575">
    <property type="entry name" value="Aminoglycoside_PTrfase"/>
</dbReference>
<comment type="caution">
    <text evidence="2">The sequence shown here is derived from an EMBL/GenBank/DDBJ whole genome shotgun (WGS) entry which is preliminary data.</text>
</comment>
<evidence type="ECO:0000259" key="1">
    <source>
        <dbReference type="Pfam" id="PF01636"/>
    </source>
</evidence>
<organism evidence="2 3">
    <name type="scientific">Trichophyton violaceum</name>
    <dbReference type="NCBI Taxonomy" id="34388"/>
    <lineage>
        <taxon>Eukaryota</taxon>
        <taxon>Fungi</taxon>
        <taxon>Dikarya</taxon>
        <taxon>Ascomycota</taxon>
        <taxon>Pezizomycotina</taxon>
        <taxon>Eurotiomycetes</taxon>
        <taxon>Eurotiomycetidae</taxon>
        <taxon>Onygenales</taxon>
        <taxon>Arthrodermataceae</taxon>
        <taxon>Trichophyton</taxon>
    </lineage>
</organism>
<accession>A0A178FIA3</accession>
<dbReference type="GO" id="GO:0005739">
    <property type="term" value="C:mitochondrion"/>
    <property type="evidence" value="ECO:0007669"/>
    <property type="project" value="TreeGrafter"/>
</dbReference>
<dbReference type="InterPro" id="IPR011009">
    <property type="entry name" value="Kinase-like_dom_sf"/>
</dbReference>
<gene>
    <name evidence="2" type="ORF">A7D00_3774</name>
</gene>
<evidence type="ECO:0000313" key="3">
    <source>
        <dbReference type="Proteomes" id="UP000243519"/>
    </source>
</evidence>
<dbReference type="Gene3D" id="3.30.200.20">
    <property type="entry name" value="Phosphorylase Kinase, domain 1"/>
    <property type="match status" value="1"/>
</dbReference>
<sequence>MPPLQSQSRSFATPLGDECDCNEDARFQEHYVKFNTTELQRKAAETVNRPYCSQIIKMAEGGFNKVFLLTMDDGSEVVARIPTPIAGPRGLTTASEVATMRFLRETLHIPVPRVLTYSPTSDNPVGAEYILMERLRGEALGPKWLSLSKTDMVDLMTQIARIEKKIFNFKFPAYGSLYHRHDIPKESRVDFEVDGGDFCIGPICKRQFWHGERADMELDRGPWTSPADCVSAPARRELACTSTFGKPRPRRAFLLPTEENIDPREHISLLSQYLQVAPFPVPAQQEMATPILRHPDLSFPNILLTPGTNKIEGILDWQDASILPLFMQAGYPAFCEHNYSQVQSLKEPNLPDNYGELNDVDRMKTNIKLQLEKANLYYYAATGLENDLHLRALRLPGLGMIQYLISHAGYPWDADLINFRAGLVGLTKIWDGLISDPCPISFSLDDEKAILNDATEWRECEEILLNIQENIGVDREGGTHPDDFEHAYEMAQRLRLQIYANAEEKLRKLFWKSWIFKDDGDNSLLYFDLFYF</sequence>
<reference evidence="2 3" key="1">
    <citation type="submission" date="2016-05" db="EMBL/GenBank/DDBJ databases">
        <title>Genome sequencing of Trichophyton violaceum CMCC(F)T3l isolated from hair.</title>
        <authorList>
            <person name="Zhan P."/>
            <person name="Tao Y."/>
            <person name="Liu W."/>
        </authorList>
    </citation>
    <scope>NUCLEOTIDE SEQUENCE [LARGE SCALE GENOMIC DNA]</scope>
    <source>
        <strain evidence="3">CMCC(F)T3l</strain>
    </source>
</reference>
<dbReference type="Pfam" id="PF01636">
    <property type="entry name" value="APH"/>
    <property type="match status" value="1"/>
</dbReference>
<dbReference type="SUPFAM" id="SSF56112">
    <property type="entry name" value="Protein kinase-like (PK-like)"/>
    <property type="match status" value="1"/>
</dbReference>